<organism evidence="2 3">
    <name type="scientific">Erwinia phage Hena1</name>
    <dbReference type="NCBI Taxonomy" id="2678601"/>
    <lineage>
        <taxon>Viruses</taxon>
        <taxon>Duplodnaviria</taxon>
        <taxon>Heunggongvirae</taxon>
        <taxon>Uroviricota</taxon>
        <taxon>Caudoviricetes</taxon>
        <taxon>Vequintavirinae</taxon>
        <taxon>Henunavirus</taxon>
        <taxon>Henunavirus hena1</taxon>
    </lineage>
</organism>
<feature type="domain" description="DUF7390" evidence="1">
    <location>
        <begin position="31"/>
        <end position="147"/>
    </location>
</feature>
<proteinExistence type="predicted"/>
<dbReference type="Pfam" id="PF24116">
    <property type="entry name" value="DUF7390"/>
    <property type="match status" value="1"/>
</dbReference>
<dbReference type="EMBL" id="MN732867">
    <property type="protein sequence ID" value="QGZ16355.1"/>
    <property type="molecule type" value="Genomic_DNA"/>
</dbReference>
<sequence length="152" mass="17280">MASLARLELVNKFHKELEDFNAFSALRAENSMDTTHIQMASLDEMMSAYGYVPQRLAKYPKITDGRFGYIIAFPAKGRPMHLSLEAAVQMHNGSLVRPRTVSRKQMEENPATFARKNRIVETVSIQRNKRCGNDGSGIKSQTRWVKFLETAE</sequence>
<dbReference type="InterPro" id="IPR055814">
    <property type="entry name" value="DUF7390"/>
</dbReference>
<reference evidence="2 3" key="1">
    <citation type="submission" date="2019-11" db="EMBL/GenBank/DDBJ databases">
        <title>Characterization of a new Erwinia amylovora bacteriophage.</title>
        <authorList>
            <person name="Valentovich L.N."/>
            <person name="Akhremchuk A.E."/>
            <person name="Besarab N.V."/>
            <person name="Lagonenko A.L."/>
        </authorList>
    </citation>
    <scope>NUCLEOTIDE SEQUENCE [LARGE SCALE GENOMIC DNA]</scope>
</reference>
<name>A0A6B9J607_9CAUD</name>
<protein>
    <recommendedName>
        <fullName evidence="1">DUF7390 domain-containing protein</fullName>
    </recommendedName>
</protein>
<evidence type="ECO:0000313" key="2">
    <source>
        <dbReference type="EMBL" id="QGZ16355.1"/>
    </source>
</evidence>
<evidence type="ECO:0000259" key="1">
    <source>
        <dbReference type="Pfam" id="PF24116"/>
    </source>
</evidence>
<dbReference type="Proteomes" id="UP000433183">
    <property type="component" value="Segment"/>
</dbReference>
<accession>A0A6B9J607</accession>
<gene>
    <name evidence="2" type="ORF">Hena1_02050</name>
</gene>
<evidence type="ECO:0000313" key="3">
    <source>
        <dbReference type="Proteomes" id="UP000433183"/>
    </source>
</evidence>
<keyword evidence="3" id="KW-1185">Reference proteome</keyword>